<dbReference type="GO" id="GO:0003677">
    <property type="term" value="F:DNA binding"/>
    <property type="evidence" value="ECO:0007669"/>
    <property type="project" value="UniProtKB-KW"/>
</dbReference>
<dbReference type="RefSeq" id="WP_090661736.1">
    <property type="nucleotide sequence ID" value="NZ_FOIA01000047.1"/>
</dbReference>
<dbReference type="PROSITE" id="PS50943">
    <property type="entry name" value="HTH_CROC1"/>
    <property type="match status" value="1"/>
</dbReference>
<protein>
    <submittedName>
        <fullName evidence="5">Putative transcriptional regulator</fullName>
    </submittedName>
</protein>
<gene>
    <name evidence="5" type="ORF">SAMN05216326_14710</name>
</gene>
<evidence type="ECO:0000256" key="2">
    <source>
        <dbReference type="ARBA" id="ARBA00023125"/>
    </source>
</evidence>
<dbReference type="InterPro" id="IPR010982">
    <property type="entry name" value="Lambda_DNA-bd_dom_sf"/>
</dbReference>
<name>A0A1I0FZG4_9PROT</name>
<keyword evidence="3" id="KW-0804">Transcription</keyword>
<dbReference type="Proteomes" id="UP000199345">
    <property type="component" value="Unassembled WGS sequence"/>
</dbReference>
<dbReference type="InterPro" id="IPR052359">
    <property type="entry name" value="HTH-type_reg/antitoxin"/>
</dbReference>
<dbReference type="Pfam" id="PF01381">
    <property type="entry name" value="HTH_3"/>
    <property type="match status" value="1"/>
</dbReference>
<dbReference type="PANTHER" id="PTHR36511">
    <property type="entry name" value="MERR FAMILY BACTERIAL REGULATORY PROTEIN"/>
    <property type="match status" value="1"/>
</dbReference>
<reference evidence="6" key="1">
    <citation type="submission" date="2016-10" db="EMBL/GenBank/DDBJ databases">
        <authorList>
            <person name="Varghese N."/>
            <person name="Submissions S."/>
        </authorList>
    </citation>
    <scope>NUCLEOTIDE SEQUENCE [LARGE SCALE GENOMIC DNA]</scope>
    <source>
        <strain evidence="6">Nm71</strain>
    </source>
</reference>
<evidence type="ECO:0000313" key="6">
    <source>
        <dbReference type="Proteomes" id="UP000199345"/>
    </source>
</evidence>
<dbReference type="SMART" id="SM00530">
    <property type="entry name" value="HTH_XRE"/>
    <property type="match status" value="1"/>
</dbReference>
<accession>A0A1I0FZG4</accession>
<dbReference type="OrthoDB" id="9799384at2"/>
<feature type="domain" description="HTH cro/C1-type" evidence="4">
    <location>
        <begin position="51"/>
        <end position="94"/>
    </location>
</feature>
<dbReference type="EMBL" id="FOIA01000047">
    <property type="protein sequence ID" value="SET62980.1"/>
    <property type="molecule type" value="Genomic_DNA"/>
</dbReference>
<sequence length="106" mass="11949">MTTTKRKSRILDEMRETARGLHDVGLISKRRMHEFDALCHLGVEEMSPQKIKSLREKAHLSQAVFAAVLNTSLSTVQKWEIGDKKPSGPSLKLLNLIERKGLEAVL</sequence>
<evidence type="ECO:0000256" key="3">
    <source>
        <dbReference type="ARBA" id="ARBA00023163"/>
    </source>
</evidence>
<dbReference type="InterPro" id="IPR001387">
    <property type="entry name" value="Cro/C1-type_HTH"/>
</dbReference>
<evidence type="ECO:0000259" key="4">
    <source>
        <dbReference type="PROSITE" id="PS50943"/>
    </source>
</evidence>
<proteinExistence type="predicted"/>
<dbReference type="CDD" id="cd00093">
    <property type="entry name" value="HTH_XRE"/>
    <property type="match status" value="1"/>
</dbReference>
<keyword evidence="1" id="KW-0805">Transcription regulation</keyword>
<dbReference type="Gene3D" id="1.10.260.40">
    <property type="entry name" value="lambda repressor-like DNA-binding domains"/>
    <property type="match status" value="1"/>
</dbReference>
<dbReference type="AlphaFoldDB" id="A0A1I0FZG4"/>
<keyword evidence="6" id="KW-1185">Reference proteome</keyword>
<dbReference type="SUPFAM" id="SSF47413">
    <property type="entry name" value="lambda repressor-like DNA-binding domains"/>
    <property type="match status" value="1"/>
</dbReference>
<evidence type="ECO:0000313" key="5">
    <source>
        <dbReference type="EMBL" id="SET62980.1"/>
    </source>
</evidence>
<evidence type="ECO:0000256" key="1">
    <source>
        <dbReference type="ARBA" id="ARBA00023015"/>
    </source>
</evidence>
<dbReference type="PANTHER" id="PTHR36511:SF3">
    <property type="entry name" value="ANTITOXIN HIGA-2"/>
    <property type="match status" value="1"/>
</dbReference>
<keyword evidence="2" id="KW-0238">DNA-binding</keyword>
<organism evidence="5 6">
    <name type="scientific">Nitrosomonas marina</name>
    <dbReference type="NCBI Taxonomy" id="917"/>
    <lineage>
        <taxon>Bacteria</taxon>
        <taxon>Pseudomonadati</taxon>
        <taxon>Pseudomonadota</taxon>
        <taxon>Betaproteobacteria</taxon>
        <taxon>Nitrosomonadales</taxon>
        <taxon>Nitrosomonadaceae</taxon>
        <taxon>Nitrosomonas</taxon>
    </lineage>
</organism>